<evidence type="ECO:0000313" key="2">
    <source>
        <dbReference type="EMBL" id="KZE78620.1"/>
    </source>
</evidence>
<evidence type="ECO:0000259" key="1">
    <source>
        <dbReference type="Pfam" id="PF00724"/>
    </source>
</evidence>
<dbReference type="EMBL" id="LQRA01000055">
    <property type="protein sequence ID" value="KZE78620.1"/>
    <property type="molecule type" value="Genomic_DNA"/>
</dbReference>
<dbReference type="InterPro" id="IPR045247">
    <property type="entry name" value="Oye-like"/>
</dbReference>
<keyword evidence="3" id="KW-1185">Reference proteome</keyword>
<dbReference type="OrthoDB" id="9772736at2"/>
<dbReference type="GO" id="GO:0010181">
    <property type="term" value="F:FMN binding"/>
    <property type="evidence" value="ECO:0007669"/>
    <property type="project" value="InterPro"/>
</dbReference>
<dbReference type="Pfam" id="PF00724">
    <property type="entry name" value="Oxidored_FMN"/>
    <property type="match status" value="1"/>
</dbReference>
<accession>A0A163XXY9</accession>
<dbReference type="PANTHER" id="PTHR22893">
    <property type="entry name" value="NADH OXIDOREDUCTASE-RELATED"/>
    <property type="match status" value="1"/>
</dbReference>
<evidence type="ECO:0000313" key="3">
    <source>
        <dbReference type="Proteomes" id="UP000076563"/>
    </source>
</evidence>
<name>A0A163XXY9_9BACL</name>
<sequence length="366" mass="39575">MGSYPKLFSAFELGSLALPNRAVLSPMTRISADPSGQANERMARYYSRFAKGGFGLIITEGIYPDATNSQAYENQPGIANEAQAESWRPVVHAVQQAGGKIVAQLMHAGALVQHNAFTPIAPSAVKPVGAMLQEHGGSGEFAAPKAMTLKEIHGAVESFAQAAIRAKQVGFNGVEVHAANGYLLDQFITDYTNLRTDAYGGSMERRVRILVEVLEAIRALVGPDYLVGVRISQGKVNDFHHKWANGMEDARVIFEQLATASPSYIHTTEYKAFAPAFAESGPTLAELAKRFSGLPVIANGKLGEPKQAEDLLRKGDADLVAIGTSALVNPDWVNKVRKGKALNPFDHHFLHPIATLREEELVVDTF</sequence>
<dbReference type="AlphaFoldDB" id="A0A163XXY9"/>
<dbReference type="GO" id="GO:0016491">
    <property type="term" value="F:oxidoreductase activity"/>
    <property type="evidence" value="ECO:0007669"/>
    <property type="project" value="InterPro"/>
</dbReference>
<gene>
    <name evidence="2" type="ORF">AV654_02390</name>
</gene>
<comment type="caution">
    <text evidence="2">The sequence shown here is derived from an EMBL/GenBank/DDBJ whole genome shotgun (WGS) entry which is preliminary data.</text>
</comment>
<dbReference type="PANTHER" id="PTHR22893:SF91">
    <property type="entry name" value="NADPH DEHYDROGENASE 2-RELATED"/>
    <property type="match status" value="1"/>
</dbReference>
<dbReference type="CDD" id="cd02803">
    <property type="entry name" value="OYE_like_FMN_family"/>
    <property type="match status" value="1"/>
</dbReference>
<dbReference type="InterPro" id="IPR013785">
    <property type="entry name" value="Aldolase_TIM"/>
</dbReference>
<feature type="domain" description="NADH:flavin oxidoreductase/NADH oxidase N-terminal" evidence="1">
    <location>
        <begin position="6"/>
        <end position="343"/>
    </location>
</feature>
<dbReference type="RefSeq" id="WP_063182818.1">
    <property type="nucleotide sequence ID" value="NZ_LQRA01000055.1"/>
</dbReference>
<reference evidence="3" key="1">
    <citation type="submission" date="2016-01" db="EMBL/GenBank/DDBJ databases">
        <title>Draft genome of Chromobacterium sp. F49.</title>
        <authorList>
            <person name="Hong K.W."/>
        </authorList>
    </citation>
    <scope>NUCLEOTIDE SEQUENCE [LARGE SCALE GENOMIC DNA]</scope>
    <source>
        <strain evidence="3">M63</strain>
    </source>
</reference>
<proteinExistence type="predicted"/>
<organism evidence="2 3">
    <name type="scientific">Paenibacillus elgii</name>
    <dbReference type="NCBI Taxonomy" id="189691"/>
    <lineage>
        <taxon>Bacteria</taxon>
        <taxon>Bacillati</taxon>
        <taxon>Bacillota</taxon>
        <taxon>Bacilli</taxon>
        <taxon>Bacillales</taxon>
        <taxon>Paenibacillaceae</taxon>
        <taxon>Paenibacillus</taxon>
    </lineage>
</organism>
<protein>
    <submittedName>
        <fullName evidence="2">NADH:flavin oxidoreductase</fullName>
    </submittedName>
</protein>
<dbReference type="Proteomes" id="UP000076563">
    <property type="component" value="Unassembled WGS sequence"/>
</dbReference>
<dbReference type="InterPro" id="IPR001155">
    <property type="entry name" value="OxRdtase_FMN_N"/>
</dbReference>
<dbReference type="Gene3D" id="3.20.20.70">
    <property type="entry name" value="Aldolase class I"/>
    <property type="match status" value="1"/>
</dbReference>
<dbReference type="SUPFAM" id="SSF51395">
    <property type="entry name" value="FMN-linked oxidoreductases"/>
    <property type="match status" value="1"/>
</dbReference>